<evidence type="ECO:0000256" key="9">
    <source>
        <dbReference type="ARBA" id="ARBA00022842"/>
    </source>
</evidence>
<dbReference type="GO" id="GO:0016783">
    <property type="term" value="F:sulfurtransferase activity"/>
    <property type="evidence" value="ECO:0007669"/>
    <property type="project" value="UniProtKB-UniRule"/>
</dbReference>
<dbReference type="EC" id="2.8.1.-" evidence="13"/>
<keyword evidence="7 13" id="KW-0547">Nucleotide-binding</keyword>
<evidence type="ECO:0000313" key="15">
    <source>
        <dbReference type="EMBL" id="KRG19842.1"/>
    </source>
</evidence>
<dbReference type="NCBIfam" id="NF007972">
    <property type="entry name" value="PRK10696.1"/>
    <property type="match status" value="1"/>
</dbReference>
<dbReference type="CDD" id="cd24138">
    <property type="entry name" value="TtcA-like"/>
    <property type="match status" value="1"/>
</dbReference>
<feature type="domain" description="tRNA(Ile)-lysidine/2-thiocytidine synthase N-terminal" evidence="14">
    <location>
        <begin position="91"/>
        <end position="249"/>
    </location>
</feature>
<proteinExistence type="inferred from homology"/>
<evidence type="ECO:0000256" key="12">
    <source>
        <dbReference type="ARBA" id="ARBA00023014"/>
    </source>
</evidence>
<dbReference type="GO" id="GO:0000049">
    <property type="term" value="F:tRNA binding"/>
    <property type="evidence" value="ECO:0007669"/>
    <property type="project" value="UniProtKB-KW"/>
</dbReference>
<comment type="function">
    <text evidence="13">Catalyzes the ATP-dependent 2-thiolation of cytidine in position 32 of tRNA, to form 2-thiocytidine (s(2)C32). The sulfur atoms are provided by the cysteine/cysteine desulfurase (IscS) system.</text>
</comment>
<dbReference type="Gene3D" id="3.40.50.620">
    <property type="entry name" value="HUPs"/>
    <property type="match status" value="1"/>
</dbReference>
<keyword evidence="6 13" id="KW-0479">Metal-binding</keyword>
<keyword evidence="1 13" id="KW-0004">4Fe-4S</keyword>
<evidence type="ECO:0000256" key="6">
    <source>
        <dbReference type="ARBA" id="ARBA00022723"/>
    </source>
</evidence>
<evidence type="ECO:0000259" key="14">
    <source>
        <dbReference type="Pfam" id="PF01171"/>
    </source>
</evidence>
<dbReference type="InterPro" id="IPR012089">
    <property type="entry name" value="tRNA_Cyd_32_2_STrfase"/>
</dbReference>
<dbReference type="Pfam" id="PF01171">
    <property type="entry name" value="ATP_bind_3"/>
    <property type="match status" value="1"/>
</dbReference>
<comment type="catalytic activity">
    <reaction evidence="13">
        <text>cytidine(32) in tRNA + S-sulfanyl-L-cysteinyl-[cysteine desulfurase] + AH2 + ATP = 2-thiocytidine(32) in tRNA + L-cysteinyl-[cysteine desulfurase] + A + AMP + diphosphate + H(+)</text>
        <dbReference type="Rhea" id="RHEA:57048"/>
        <dbReference type="Rhea" id="RHEA-COMP:10288"/>
        <dbReference type="Rhea" id="RHEA-COMP:12157"/>
        <dbReference type="Rhea" id="RHEA-COMP:12158"/>
        <dbReference type="Rhea" id="RHEA-COMP:14821"/>
        <dbReference type="ChEBI" id="CHEBI:13193"/>
        <dbReference type="ChEBI" id="CHEBI:15378"/>
        <dbReference type="ChEBI" id="CHEBI:17499"/>
        <dbReference type="ChEBI" id="CHEBI:29950"/>
        <dbReference type="ChEBI" id="CHEBI:30616"/>
        <dbReference type="ChEBI" id="CHEBI:33019"/>
        <dbReference type="ChEBI" id="CHEBI:61963"/>
        <dbReference type="ChEBI" id="CHEBI:82748"/>
        <dbReference type="ChEBI" id="CHEBI:141453"/>
        <dbReference type="ChEBI" id="CHEBI:456215"/>
    </reaction>
</comment>
<organism evidence="15">
    <name type="scientific">Candidatus Berkiella cookevillensis</name>
    <dbReference type="NCBI Taxonomy" id="437022"/>
    <lineage>
        <taxon>Bacteria</taxon>
        <taxon>Pseudomonadati</taxon>
        <taxon>Pseudomonadota</taxon>
        <taxon>Gammaproteobacteria</taxon>
        <taxon>Candidatus Berkiellales</taxon>
        <taxon>Candidatus Berkiellaceae</taxon>
        <taxon>Candidatus Berkiella</taxon>
    </lineage>
</organism>
<dbReference type="GO" id="GO:0005737">
    <property type="term" value="C:cytoplasm"/>
    <property type="evidence" value="ECO:0007669"/>
    <property type="project" value="UniProtKB-SubCell"/>
</dbReference>
<keyword evidence="8 13" id="KW-0067">ATP-binding</keyword>
<evidence type="ECO:0000256" key="4">
    <source>
        <dbReference type="ARBA" id="ARBA00022679"/>
    </source>
</evidence>
<dbReference type="HAMAP" id="MF_01850">
    <property type="entry name" value="TtcA"/>
    <property type="match status" value="1"/>
</dbReference>
<comment type="similarity">
    <text evidence="13">Belongs to the TtcA family.</text>
</comment>
<reference evidence="15" key="1">
    <citation type="submission" date="2015-09" db="EMBL/GenBank/DDBJ databases">
        <title>Draft Genome Sequences of Two Novel Amoeba-resistant Intranuclear Bacteria, Candidatus Berkiella cookevillensis and Candidatus Berkiella aquae.</title>
        <authorList>
            <person name="Mehari Y.T."/>
            <person name="Arivett B.A."/>
            <person name="Farone A.L."/>
            <person name="Gunderson J.H."/>
            <person name="Farone M.B."/>
        </authorList>
    </citation>
    <scope>NUCLEOTIDE SEQUENCE [LARGE SCALE GENOMIC DNA]</scope>
    <source>
        <strain evidence="15">CC99</strain>
    </source>
</reference>
<accession>A0A0Q9YQ77</accession>
<dbReference type="InterPro" id="IPR014729">
    <property type="entry name" value="Rossmann-like_a/b/a_fold"/>
</dbReference>
<comment type="subunit">
    <text evidence="13">Homodimer.</text>
</comment>
<comment type="subcellular location">
    <subcellularLocation>
        <location evidence="13">Cytoplasm</location>
    </subcellularLocation>
</comment>
<dbReference type="GO" id="GO:0005524">
    <property type="term" value="F:ATP binding"/>
    <property type="evidence" value="ECO:0007669"/>
    <property type="project" value="UniProtKB-UniRule"/>
</dbReference>
<evidence type="ECO:0000256" key="11">
    <source>
        <dbReference type="ARBA" id="ARBA00023004"/>
    </source>
</evidence>
<evidence type="ECO:0000256" key="8">
    <source>
        <dbReference type="ARBA" id="ARBA00022840"/>
    </source>
</evidence>
<dbReference type="GO" id="GO:0051539">
    <property type="term" value="F:4 iron, 4 sulfur cluster binding"/>
    <property type="evidence" value="ECO:0007669"/>
    <property type="project" value="UniProtKB-UniRule"/>
</dbReference>
<dbReference type="STRING" id="437022.CC99x_00063"/>
<dbReference type="InterPro" id="IPR011063">
    <property type="entry name" value="TilS/TtcA_N"/>
</dbReference>
<comment type="caution">
    <text evidence="15">The sequence shown here is derived from an EMBL/GenBank/DDBJ whole genome shotgun (WGS) entry which is preliminary data.</text>
</comment>
<dbReference type="PANTHER" id="PTHR43686:SF1">
    <property type="entry name" value="AMINOTRAN_5 DOMAIN-CONTAINING PROTEIN"/>
    <property type="match status" value="1"/>
</dbReference>
<dbReference type="AlphaFoldDB" id="A0A0Q9YQ77"/>
<comment type="pathway">
    <text evidence="13">tRNA modification.</text>
</comment>
<evidence type="ECO:0000256" key="7">
    <source>
        <dbReference type="ARBA" id="ARBA00022741"/>
    </source>
</evidence>
<keyword evidence="11 13" id="KW-0408">Iron</keyword>
<dbReference type="PANTHER" id="PTHR43686">
    <property type="entry name" value="SULFURTRANSFERASE-RELATED"/>
    <property type="match status" value="1"/>
</dbReference>
<feature type="short sequence motif" description="PP-loop motif" evidence="13">
    <location>
        <begin position="96"/>
        <end position="101"/>
    </location>
</feature>
<name>A0A0Q9YQ77_9GAMM</name>
<comment type="miscellaneous">
    <text evidence="13">The thiolation reaction likely consists of two steps: a first activation step by ATP to form an adenylated intermediate of the target base of tRNA, and a second nucleophilic substitution step of the sulfur (S) atom supplied by the hydrosulfide attached to the Fe-S cluster.</text>
</comment>
<keyword evidence="5 13" id="KW-0819">tRNA processing</keyword>
<feature type="binding site" evidence="13">
    <location>
        <position position="174"/>
    </location>
    <ligand>
        <name>[4Fe-4S] cluster</name>
        <dbReference type="ChEBI" id="CHEBI:49883"/>
    </ligand>
</feature>
<keyword evidence="4 13" id="KW-0808">Transferase</keyword>
<evidence type="ECO:0000256" key="2">
    <source>
        <dbReference type="ARBA" id="ARBA00022490"/>
    </source>
</evidence>
<keyword evidence="2 13" id="KW-0963">Cytoplasm</keyword>
<dbReference type="GO" id="GO:0000287">
    <property type="term" value="F:magnesium ion binding"/>
    <property type="evidence" value="ECO:0007669"/>
    <property type="project" value="UniProtKB-UniRule"/>
</dbReference>
<dbReference type="EMBL" id="LKHV01000001">
    <property type="protein sequence ID" value="KRG19842.1"/>
    <property type="molecule type" value="Genomic_DNA"/>
</dbReference>
<dbReference type="SUPFAM" id="SSF52402">
    <property type="entry name" value="Adenine nucleotide alpha hydrolases-like"/>
    <property type="match status" value="1"/>
</dbReference>
<feature type="binding site" evidence="13">
    <location>
        <position position="262"/>
    </location>
    <ligand>
        <name>[4Fe-4S] cluster</name>
        <dbReference type="ChEBI" id="CHEBI:49883"/>
    </ligand>
</feature>
<gene>
    <name evidence="13 15" type="primary">ttcA</name>
    <name evidence="15" type="ORF">CC99x_00063</name>
</gene>
<dbReference type="RefSeq" id="WP_259596624.1">
    <property type="nucleotide sequence ID" value="NZ_LKHV02000001.1"/>
</dbReference>
<evidence type="ECO:0000256" key="10">
    <source>
        <dbReference type="ARBA" id="ARBA00022884"/>
    </source>
</evidence>
<evidence type="ECO:0000256" key="1">
    <source>
        <dbReference type="ARBA" id="ARBA00022485"/>
    </source>
</evidence>
<evidence type="ECO:0000256" key="3">
    <source>
        <dbReference type="ARBA" id="ARBA00022555"/>
    </source>
</evidence>
<keyword evidence="12 13" id="KW-0411">Iron-sulfur</keyword>
<feature type="binding site" evidence="13">
    <location>
        <position position="171"/>
    </location>
    <ligand>
        <name>[4Fe-4S] cluster</name>
        <dbReference type="ChEBI" id="CHEBI:49883"/>
    </ligand>
</feature>
<comment type="cofactor">
    <cofactor evidence="13">
        <name>Mg(2+)</name>
        <dbReference type="ChEBI" id="CHEBI:18420"/>
    </cofactor>
</comment>
<keyword evidence="10 13" id="KW-0694">RNA-binding</keyword>
<comment type="cofactor">
    <cofactor evidence="13">
        <name>[4Fe-4S] cluster</name>
        <dbReference type="ChEBI" id="CHEBI:49883"/>
    </cofactor>
    <text evidence="13">Binds 1 [4Fe-4S] cluster per subunit. The cluster is chelated by three Cys residues, the fourth Fe has a free coordination site that may bind a sulfur atom transferred from the persulfide of IscS.</text>
</comment>
<sequence length="324" mass="37569">MHHRSQACVQVFDYEYLAGILYTHLKEVQYFMMKLDTRTIIPQPEPSNKPKTEEEIAQQKAKKISRLQKKLLHYTGKAIHDFELIKPHDRILVCVSGGKDSFTMLVLLQHLQKIAKIPFEIFSFTLDQSQPGWDDSKLKLFMESRNIPYTVLTKDTYSIVKEKTPENHTYCSLCSRLRRGNIYRYAKEHGFNKIALGHHRDDLIHSLLMGIFYNGEVRSMPPKLLTDDKSLLVIRPLVYVQERDIAEFAYLSEFPIIPCNLCGSQSNMARNDTKRLLLDLAKKNPKIPSNILSAIQNIRPSQLMDKGLWDFNTLESKVESENKI</sequence>
<evidence type="ECO:0000256" key="13">
    <source>
        <dbReference type="HAMAP-Rule" id="MF_01850"/>
    </source>
</evidence>
<dbReference type="GO" id="GO:0034227">
    <property type="term" value="P:tRNA thio-modification"/>
    <property type="evidence" value="ECO:0007669"/>
    <property type="project" value="UniProtKB-UniRule"/>
</dbReference>
<keyword evidence="9 13" id="KW-0460">Magnesium</keyword>
<dbReference type="PATRIC" id="fig|1590042.3.peg.64"/>
<evidence type="ECO:0000256" key="5">
    <source>
        <dbReference type="ARBA" id="ARBA00022694"/>
    </source>
</evidence>
<protein>
    <recommendedName>
        <fullName evidence="13">tRNA-cytidine(32) 2-sulfurtransferase</fullName>
        <ecNumber evidence="13">2.8.1.-</ecNumber>
    </recommendedName>
    <alternativeName>
        <fullName evidence="13">Two-thiocytidine biosynthesis protein A</fullName>
    </alternativeName>
    <alternativeName>
        <fullName evidence="13">tRNA 2-thiocytidine biosynthesis protein TtcA</fullName>
    </alternativeName>
</protein>
<keyword evidence="3 13" id="KW-0820">tRNA-binding</keyword>